<dbReference type="Proteomes" id="UP000799778">
    <property type="component" value="Unassembled WGS sequence"/>
</dbReference>
<keyword evidence="1" id="KW-0812">Transmembrane</keyword>
<dbReference type="RefSeq" id="XP_033377188.1">
    <property type="nucleotide sequence ID" value="XM_033534813.1"/>
</dbReference>
<evidence type="ECO:0000313" key="3">
    <source>
        <dbReference type="Proteomes" id="UP000799778"/>
    </source>
</evidence>
<dbReference type="EMBL" id="ML978081">
    <property type="protein sequence ID" value="KAF2008849.1"/>
    <property type="molecule type" value="Genomic_DNA"/>
</dbReference>
<dbReference type="AlphaFoldDB" id="A0A6A5X7F0"/>
<accession>A0A6A5X7F0</accession>
<keyword evidence="3" id="KW-1185">Reference proteome</keyword>
<sequence>MGMGCGRRGGVLHTHVHTNGLMVATCWLPGDTLLACSYTVLLLANFLVSISASNLRNIGICTPSLLLLFISADLSYYPCLQVSIKKLRGPLEANHFSTSEYDNSVQLIPPYRIHAMPNICRLPFDIRAPRRVENDVLKAFSVVFVLVFSFFECVFCHGDS</sequence>
<name>A0A6A5X7F0_9PLEO</name>
<dbReference type="GeneID" id="54292210"/>
<evidence type="ECO:0000256" key="1">
    <source>
        <dbReference type="SAM" id="Phobius"/>
    </source>
</evidence>
<feature type="transmembrane region" description="Helical" evidence="1">
    <location>
        <begin position="57"/>
        <end position="77"/>
    </location>
</feature>
<feature type="transmembrane region" description="Helical" evidence="1">
    <location>
        <begin position="32"/>
        <end position="50"/>
    </location>
</feature>
<reference evidence="2" key="1">
    <citation type="journal article" date="2020" name="Stud. Mycol.">
        <title>101 Dothideomycetes genomes: a test case for predicting lifestyles and emergence of pathogens.</title>
        <authorList>
            <person name="Haridas S."/>
            <person name="Albert R."/>
            <person name="Binder M."/>
            <person name="Bloem J."/>
            <person name="Labutti K."/>
            <person name="Salamov A."/>
            <person name="Andreopoulos B."/>
            <person name="Baker S."/>
            <person name="Barry K."/>
            <person name="Bills G."/>
            <person name="Bluhm B."/>
            <person name="Cannon C."/>
            <person name="Castanera R."/>
            <person name="Culley D."/>
            <person name="Daum C."/>
            <person name="Ezra D."/>
            <person name="Gonzalez J."/>
            <person name="Henrissat B."/>
            <person name="Kuo A."/>
            <person name="Liang C."/>
            <person name="Lipzen A."/>
            <person name="Lutzoni F."/>
            <person name="Magnuson J."/>
            <person name="Mondo S."/>
            <person name="Nolan M."/>
            <person name="Ohm R."/>
            <person name="Pangilinan J."/>
            <person name="Park H.-J."/>
            <person name="Ramirez L."/>
            <person name="Alfaro M."/>
            <person name="Sun H."/>
            <person name="Tritt A."/>
            <person name="Yoshinaga Y."/>
            <person name="Zwiers L.-H."/>
            <person name="Turgeon B."/>
            <person name="Goodwin S."/>
            <person name="Spatafora J."/>
            <person name="Crous P."/>
            <person name="Grigoriev I."/>
        </authorList>
    </citation>
    <scope>NUCLEOTIDE SEQUENCE</scope>
    <source>
        <strain evidence="2">CBS 175.79</strain>
    </source>
</reference>
<organism evidence="2 3">
    <name type="scientific">Aaosphaeria arxii CBS 175.79</name>
    <dbReference type="NCBI Taxonomy" id="1450172"/>
    <lineage>
        <taxon>Eukaryota</taxon>
        <taxon>Fungi</taxon>
        <taxon>Dikarya</taxon>
        <taxon>Ascomycota</taxon>
        <taxon>Pezizomycotina</taxon>
        <taxon>Dothideomycetes</taxon>
        <taxon>Pleosporomycetidae</taxon>
        <taxon>Pleosporales</taxon>
        <taxon>Pleosporales incertae sedis</taxon>
        <taxon>Aaosphaeria</taxon>
    </lineage>
</organism>
<protein>
    <submittedName>
        <fullName evidence="2">Uncharacterized protein</fullName>
    </submittedName>
</protein>
<keyword evidence="1" id="KW-0472">Membrane</keyword>
<feature type="transmembrane region" description="Helical" evidence="1">
    <location>
        <begin position="139"/>
        <end position="158"/>
    </location>
</feature>
<proteinExistence type="predicted"/>
<keyword evidence="1" id="KW-1133">Transmembrane helix</keyword>
<evidence type="ECO:0000313" key="2">
    <source>
        <dbReference type="EMBL" id="KAF2008849.1"/>
    </source>
</evidence>
<gene>
    <name evidence="2" type="ORF">BU24DRAFT_92511</name>
</gene>